<evidence type="ECO:0000256" key="7">
    <source>
        <dbReference type="PIRSR" id="PIRSR601765-1"/>
    </source>
</evidence>
<evidence type="ECO:0000256" key="2">
    <source>
        <dbReference type="ARBA" id="ARBA00012925"/>
    </source>
</evidence>
<comment type="cofactor">
    <cofactor evidence="7">
        <name>Zn(2+)</name>
        <dbReference type="ChEBI" id="CHEBI:29105"/>
    </cofactor>
    <text evidence="7">Binds 1 zinc ion per subunit.</text>
</comment>
<feature type="binding site" evidence="7">
    <location>
        <position position="44"/>
    </location>
    <ligand>
        <name>Zn(2+)</name>
        <dbReference type="ChEBI" id="CHEBI:29105"/>
    </ligand>
</feature>
<name>A0A6P7SVE0_9MOLL</name>
<feature type="binding site" evidence="7">
    <location>
        <position position="105"/>
    </location>
    <ligand>
        <name>Zn(2+)</name>
        <dbReference type="ChEBI" id="CHEBI:29105"/>
    </ligand>
</feature>
<feature type="binding site" evidence="7">
    <location>
        <position position="42"/>
    </location>
    <ligand>
        <name>Zn(2+)</name>
        <dbReference type="ChEBI" id="CHEBI:29105"/>
    </ligand>
</feature>
<dbReference type="InterPro" id="IPR001765">
    <property type="entry name" value="Carbonic_anhydrase"/>
</dbReference>
<dbReference type="AlphaFoldDB" id="A0A6P7SVE0"/>
<accession>A0A6P7SVE0</accession>
<dbReference type="PANTHER" id="PTHR11002">
    <property type="entry name" value="CARBONIC ANHYDRASE"/>
    <property type="match status" value="1"/>
</dbReference>
<protein>
    <recommendedName>
        <fullName evidence="2 8">Carbonic anhydrase</fullName>
        <ecNumber evidence="2 8">4.2.1.1</ecNumber>
    </recommendedName>
    <alternativeName>
        <fullName evidence="8">Carbonate dehydratase</fullName>
    </alternativeName>
</protein>
<dbReference type="SMART" id="SM00947">
    <property type="entry name" value="Pro_CA"/>
    <property type="match status" value="1"/>
</dbReference>
<organism evidence="9 10">
    <name type="scientific">Octopus sinensis</name>
    <name type="common">East Asian common octopus</name>
    <dbReference type="NCBI Taxonomy" id="2607531"/>
    <lineage>
        <taxon>Eukaryota</taxon>
        <taxon>Metazoa</taxon>
        <taxon>Spiralia</taxon>
        <taxon>Lophotrochozoa</taxon>
        <taxon>Mollusca</taxon>
        <taxon>Cephalopoda</taxon>
        <taxon>Coleoidea</taxon>
        <taxon>Octopodiformes</taxon>
        <taxon>Octopoda</taxon>
        <taxon>Incirrata</taxon>
        <taxon>Octopodidae</taxon>
        <taxon>Octopus</taxon>
    </lineage>
</organism>
<reference evidence="10" key="1">
    <citation type="submission" date="2025-08" db="UniProtKB">
        <authorList>
            <consortium name="RefSeq"/>
        </authorList>
    </citation>
    <scope>IDENTIFICATION</scope>
</reference>
<dbReference type="Gene3D" id="3.40.1050.10">
    <property type="entry name" value="Carbonic anhydrase"/>
    <property type="match status" value="1"/>
</dbReference>
<dbReference type="SUPFAM" id="SSF53056">
    <property type="entry name" value="beta-carbonic anhydrase, cab"/>
    <property type="match status" value="1"/>
</dbReference>
<dbReference type="EC" id="4.2.1.1" evidence="2 8"/>
<keyword evidence="9" id="KW-1185">Reference proteome</keyword>
<proteinExistence type="inferred from homology"/>
<keyword evidence="3 7" id="KW-0479">Metal-binding</keyword>
<evidence type="ECO:0000256" key="8">
    <source>
        <dbReference type="RuleBase" id="RU003956"/>
    </source>
</evidence>
<evidence type="ECO:0000256" key="5">
    <source>
        <dbReference type="ARBA" id="ARBA00023239"/>
    </source>
</evidence>
<evidence type="ECO:0000256" key="6">
    <source>
        <dbReference type="ARBA" id="ARBA00048348"/>
    </source>
</evidence>
<comment type="similarity">
    <text evidence="1 8">Belongs to the beta-class carbonic anhydrase family.</text>
</comment>
<dbReference type="KEGG" id="osn:115216765"/>
<keyword evidence="4 7" id="KW-0862">Zinc</keyword>
<evidence type="ECO:0000256" key="1">
    <source>
        <dbReference type="ARBA" id="ARBA00006217"/>
    </source>
</evidence>
<dbReference type="GO" id="GO:0004089">
    <property type="term" value="F:carbonate dehydratase activity"/>
    <property type="evidence" value="ECO:0007669"/>
    <property type="project" value="UniProtKB-UniRule"/>
</dbReference>
<dbReference type="Proteomes" id="UP000515154">
    <property type="component" value="Linkage group LG10"/>
</dbReference>
<dbReference type="GO" id="GO:0008270">
    <property type="term" value="F:zinc ion binding"/>
    <property type="evidence" value="ECO:0007669"/>
    <property type="project" value="UniProtKB-UniRule"/>
</dbReference>
<evidence type="ECO:0000313" key="10">
    <source>
        <dbReference type="RefSeq" id="XP_029642194.1"/>
    </source>
</evidence>
<feature type="binding site" evidence="7">
    <location>
        <position position="108"/>
    </location>
    <ligand>
        <name>Zn(2+)</name>
        <dbReference type="ChEBI" id="CHEBI:29105"/>
    </ligand>
</feature>
<comment type="function">
    <text evidence="8">Reversible hydration of carbon dioxide.</text>
</comment>
<dbReference type="RefSeq" id="XP_029642194.1">
    <property type="nucleotide sequence ID" value="XM_029786334.2"/>
</dbReference>
<sequence length="252" mass="28922">MKGLEKILRGIIKYQLTDKVRMKLSPQNIIEYPTPNFLFISCIDNRVLPSHFTKIDCGDAYIVRNAGNLFPPRDAITFNSVTAEAGAIEVACVLNNVRHIFVCGHSDCKAMSLLFSLKNQCHTHSGTPLQMWLKKYGVASVRKFDQLDSKFVGPLTFQGRFSQLNFQVNIDPENKFPVEDKLSQVNCLQQLQNIATFPILHEKLSKNQIRLHAIWIDVRTGNVFIFSRDEKQFVEITERNYLQLVRECFPVD</sequence>
<evidence type="ECO:0000256" key="3">
    <source>
        <dbReference type="ARBA" id="ARBA00022723"/>
    </source>
</evidence>
<gene>
    <name evidence="10" type="primary">LOC115216765</name>
</gene>
<keyword evidence="5 8" id="KW-0456">Lyase</keyword>
<comment type="catalytic activity">
    <reaction evidence="6 8">
        <text>hydrogencarbonate + H(+) = CO2 + H2O</text>
        <dbReference type="Rhea" id="RHEA:10748"/>
        <dbReference type="ChEBI" id="CHEBI:15377"/>
        <dbReference type="ChEBI" id="CHEBI:15378"/>
        <dbReference type="ChEBI" id="CHEBI:16526"/>
        <dbReference type="ChEBI" id="CHEBI:17544"/>
        <dbReference type="EC" id="4.2.1.1"/>
    </reaction>
</comment>
<dbReference type="InterPro" id="IPR036874">
    <property type="entry name" value="Carbonic_anhydrase_sf"/>
</dbReference>
<dbReference type="Pfam" id="PF00484">
    <property type="entry name" value="Pro_CA"/>
    <property type="match status" value="1"/>
</dbReference>
<dbReference type="PANTHER" id="PTHR11002:SF76">
    <property type="entry name" value="CARBONIC ANHYDRASE"/>
    <property type="match status" value="1"/>
</dbReference>
<evidence type="ECO:0000313" key="9">
    <source>
        <dbReference type="Proteomes" id="UP000515154"/>
    </source>
</evidence>
<evidence type="ECO:0000256" key="4">
    <source>
        <dbReference type="ARBA" id="ARBA00022833"/>
    </source>
</evidence>